<comment type="similarity">
    <text evidence="1 4">Belongs to the DegT/DnrJ/EryC1 family.</text>
</comment>
<reference evidence="5" key="1">
    <citation type="journal article" date="2015" name="Genome Announc.">
        <title>Complete Genome Sequence of the Bacteriochlorophyll b-Producing Photosynthetic Bacterium Blastochloris viridis.</title>
        <authorList>
            <person name="Tsukatani Y."/>
            <person name="Hirose Y."/>
            <person name="Harada J."/>
            <person name="Misawa N."/>
            <person name="Mori K."/>
            <person name="Inoue K."/>
            <person name="Tamiaki H."/>
        </authorList>
    </citation>
    <scope>NUCLEOTIDE SEQUENCE [LARGE SCALE GENOMIC DNA]</scope>
    <source>
        <strain evidence="5">DSM 133</strain>
    </source>
</reference>
<evidence type="ECO:0000256" key="2">
    <source>
        <dbReference type="PIRSR" id="PIRSR000390-1"/>
    </source>
</evidence>
<dbReference type="GO" id="GO:0030170">
    <property type="term" value="F:pyridoxal phosphate binding"/>
    <property type="evidence" value="ECO:0007669"/>
    <property type="project" value="TreeGrafter"/>
</dbReference>
<dbReference type="InterPro" id="IPR015422">
    <property type="entry name" value="PyrdxlP-dep_Trfase_small"/>
</dbReference>
<evidence type="ECO:0000256" key="3">
    <source>
        <dbReference type="PIRSR" id="PIRSR000390-2"/>
    </source>
</evidence>
<dbReference type="PIRSF" id="PIRSF000390">
    <property type="entry name" value="PLP_StrS"/>
    <property type="match status" value="1"/>
</dbReference>
<dbReference type="InterPro" id="IPR000653">
    <property type="entry name" value="DegT/StrS_aminotransferase"/>
</dbReference>
<sequence length="391" mass="41607">MTGEVPPWPPIDPDQDGALLAVARTQQWWSKGGRAVMSFERGFAAAHGARHGIACTNGTHALELALRALGVGPGDEVIVPAMTFVATSMAVMLVGARPVPVDVAPDTWCLDVAACRRAIGPHTRAIVPVHFAGHIADMAALTAMAEAAGLHVIEDAAHAHGARRGGISAGAAAPLAAFSFQNFKLMTAGEGGLLLANDDALAERARLITNCGRPDGDRRYAHLVLGSNMRMTEFQGAVLAVQLARLDARAELRARRARQLRDVLARLGGLRLQAVAADVDRHAWYMVVMEIEPQAFGGLPRQSIVDALNAEGVPAYRIYPAVQDVPHFAADFARRGGDPAALAPTPVARRLAERGIWLHHRILLGGDALIDQVGEAFHKIAVHADAIRTRI</sequence>
<dbReference type="Gene3D" id="3.90.1150.10">
    <property type="entry name" value="Aspartate Aminotransferase, domain 1"/>
    <property type="match status" value="1"/>
</dbReference>
<dbReference type="GO" id="GO:0008483">
    <property type="term" value="F:transaminase activity"/>
    <property type="evidence" value="ECO:0007669"/>
    <property type="project" value="TreeGrafter"/>
</dbReference>
<evidence type="ECO:0000256" key="1">
    <source>
        <dbReference type="ARBA" id="ARBA00037999"/>
    </source>
</evidence>
<dbReference type="SUPFAM" id="SSF53383">
    <property type="entry name" value="PLP-dependent transferases"/>
    <property type="match status" value="1"/>
</dbReference>
<dbReference type="PANTHER" id="PTHR30244:SF34">
    <property type="entry name" value="DTDP-4-AMINO-4,6-DIDEOXYGALACTOSE TRANSAMINASE"/>
    <property type="match status" value="1"/>
</dbReference>
<accession>A0A182D097</accession>
<dbReference type="Pfam" id="PF01041">
    <property type="entry name" value="DegT_DnrJ_EryC1"/>
    <property type="match status" value="1"/>
</dbReference>
<proteinExistence type="inferred from homology"/>
<dbReference type="PANTHER" id="PTHR30244">
    <property type="entry name" value="TRANSAMINASE"/>
    <property type="match status" value="1"/>
</dbReference>
<dbReference type="PATRIC" id="fig|1079.8.peg.1034"/>
<feature type="modified residue" description="N6-(pyridoxal phosphate)lysine" evidence="3">
    <location>
        <position position="184"/>
    </location>
</feature>
<organism evidence="5">
    <name type="scientific">Blastochloris viridis</name>
    <name type="common">Rhodopseudomonas viridis</name>
    <dbReference type="NCBI Taxonomy" id="1079"/>
    <lineage>
        <taxon>Bacteria</taxon>
        <taxon>Pseudomonadati</taxon>
        <taxon>Pseudomonadota</taxon>
        <taxon>Alphaproteobacteria</taxon>
        <taxon>Hyphomicrobiales</taxon>
        <taxon>Blastochloridaceae</taxon>
        <taxon>Blastochloris</taxon>
    </lineage>
</organism>
<evidence type="ECO:0000256" key="4">
    <source>
        <dbReference type="RuleBase" id="RU004508"/>
    </source>
</evidence>
<name>A0A182D097_BLAVI</name>
<dbReference type="EMBL" id="AP014854">
    <property type="protein sequence ID" value="BAR98593.1"/>
    <property type="molecule type" value="Genomic_DNA"/>
</dbReference>
<dbReference type="CDD" id="cd00616">
    <property type="entry name" value="AHBA_syn"/>
    <property type="match status" value="1"/>
</dbReference>
<feature type="active site" description="Proton acceptor" evidence="2">
    <location>
        <position position="184"/>
    </location>
</feature>
<dbReference type="GO" id="GO:0000271">
    <property type="term" value="P:polysaccharide biosynthetic process"/>
    <property type="evidence" value="ECO:0007669"/>
    <property type="project" value="TreeGrafter"/>
</dbReference>
<gene>
    <name evidence="5" type="ORF">BV133_1000</name>
</gene>
<dbReference type="AlphaFoldDB" id="A0A182D097"/>
<evidence type="ECO:0000313" key="5">
    <source>
        <dbReference type="EMBL" id="BAR98593.1"/>
    </source>
</evidence>
<dbReference type="Gene3D" id="3.40.640.10">
    <property type="entry name" value="Type I PLP-dependent aspartate aminotransferase-like (Major domain)"/>
    <property type="match status" value="1"/>
</dbReference>
<dbReference type="InterPro" id="IPR015424">
    <property type="entry name" value="PyrdxlP-dep_Trfase"/>
</dbReference>
<protein>
    <submittedName>
        <fullName evidence="5">Lipopolysaccharide biosynthesis protein RffA</fullName>
    </submittedName>
</protein>
<dbReference type="InterPro" id="IPR015421">
    <property type="entry name" value="PyrdxlP-dep_Trfase_major"/>
</dbReference>
<keyword evidence="3 4" id="KW-0663">Pyridoxal phosphate</keyword>